<dbReference type="HOGENOM" id="CLU_006241_2_0_1"/>
<feature type="region of interest" description="Disordered" evidence="1">
    <location>
        <begin position="504"/>
        <end position="544"/>
    </location>
</feature>
<evidence type="ECO:0000256" key="1">
    <source>
        <dbReference type="SAM" id="MobiDB-lite"/>
    </source>
</evidence>
<dbReference type="EMBL" id="CDHN01000005">
    <property type="protein sequence ID" value="CEJ93417.1"/>
    <property type="molecule type" value="Genomic_DNA"/>
</dbReference>
<gene>
    <name evidence="2" type="ORF">VHEMI09007</name>
</gene>
<feature type="region of interest" description="Disordered" evidence="1">
    <location>
        <begin position="421"/>
        <end position="445"/>
    </location>
</feature>
<reference evidence="2 3" key="1">
    <citation type="journal article" date="2015" name="Genome Announc.">
        <title>Draft Genome Sequence and Gene Annotation of the Entomopathogenic Fungus Verticillium hemipterigenum.</title>
        <authorList>
            <person name="Horn F."/>
            <person name="Habel A."/>
            <person name="Scharf D.H."/>
            <person name="Dworschak J."/>
            <person name="Brakhage A.A."/>
            <person name="Guthke R."/>
            <person name="Hertweck C."/>
            <person name="Linde J."/>
        </authorList>
    </citation>
    <scope>NUCLEOTIDE SEQUENCE [LARGE SCALE GENOMIC DNA]</scope>
</reference>
<dbReference type="InterPro" id="IPR010770">
    <property type="entry name" value="Ecd"/>
</dbReference>
<dbReference type="GO" id="GO:0005634">
    <property type="term" value="C:nucleus"/>
    <property type="evidence" value="ECO:0007669"/>
    <property type="project" value="TreeGrafter"/>
</dbReference>
<dbReference type="PANTHER" id="PTHR13060">
    <property type="entry name" value="SGT1 PROTEIN HSGT1 SUPPRESSOR OF GCR2"/>
    <property type="match status" value="1"/>
</dbReference>
<name>A0A0A1TQQ0_9HYPO</name>
<feature type="compositionally biased region" description="Acidic residues" evidence="1">
    <location>
        <begin position="531"/>
        <end position="544"/>
    </location>
</feature>
<evidence type="ECO:0008006" key="4">
    <source>
        <dbReference type="Google" id="ProtNLM"/>
    </source>
</evidence>
<dbReference type="Proteomes" id="UP000039046">
    <property type="component" value="Unassembled WGS sequence"/>
</dbReference>
<organism evidence="2 3">
    <name type="scientific">[Torrubiella] hemipterigena</name>
    <dbReference type="NCBI Taxonomy" id="1531966"/>
    <lineage>
        <taxon>Eukaryota</taxon>
        <taxon>Fungi</taxon>
        <taxon>Dikarya</taxon>
        <taxon>Ascomycota</taxon>
        <taxon>Pezizomycotina</taxon>
        <taxon>Sordariomycetes</taxon>
        <taxon>Hypocreomycetidae</taxon>
        <taxon>Hypocreales</taxon>
        <taxon>Clavicipitaceae</taxon>
        <taxon>Clavicipitaceae incertae sedis</taxon>
        <taxon>'Torrubiella' clade</taxon>
    </lineage>
</organism>
<keyword evidence="3" id="KW-1185">Reference proteome</keyword>
<feature type="region of interest" description="Disordered" evidence="1">
    <location>
        <begin position="377"/>
        <end position="397"/>
    </location>
</feature>
<evidence type="ECO:0000313" key="2">
    <source>
        <dbReference type="EMBL" id="CEJ93417.1"/>
    </source>
</evidence>
<evidence type="ECO:0000313" key="3">
    <source>
        <dbReference type="Proteomes" id="UP000039046"/>
    </source>
</evidence>
<dbReference type="PANTHER" id="PTHR13060:SF0">
    <property type="entry name" value="PROTEIN ECDYSONELESS HOMOLOG"/>
    <property type="match status" value="1"/>
</dbReference>
<proteinExistence type="predicted"/>
<dbReference type="STRING" id="1531966.A0A0A1TQQ0"/>
<sequence length="587" mass="65770">MDSAEDFNFESLQRRLPENSVAYSIFLDDDQDNHQTASRLQIIKNEAQNYIQDLTKNYIWQRENFNLEIRSDGDTAYLYGTTDFGDAVDDEWLIVYLLKEITKKYPDLWVRVADADGEFLLIEAASVLPDWLNPDIDENRVWLHGGKLFILPLGSSSASGRLSLPEALAFIRHKKTGLFYSADVQREAFFRLRNYPQQIEQSTHHSKVTIPRKLAYILHTAPKSISTAVESFYLRDATSLKPILSDSSPLTFLPEDLVTVSVVFSRTLFAQLQSQQFQTPSRWAKAWLALPDQQTPPFPILETGMKLTCGYEILTLNTHNNASSQNHAVREALDSLANSSVDDILPSDYDMRQWPSVDRHDDEHWMDINFEDLAKELDGKSKQRDTNSTESGFGDIKTQEDLQKMVSRFESFLSNKTAGIDGVQLDAGSDDGYETSSDEESDGDVDINFNQAEFSETLQSLMSPAGTITKIVATTTQNQENSEGNKIQELTSQLEAELKSHGALQINQPKQPTKNDHKGKQPMAVAAPNVDNDDTSDDGDDGDVNLDVNLVRNLLESFKSQGGASGPAGNLFGLMGFQIPRDEGEEE</sequence>
<protein>
    <recommendedName>
        <fullName evidence="4">Regulatory factor Sgt1</fullName>
    </recommendedName>
</protein>
<feature type="compositionally biased region" description="Acidic residues" evidence="1">
    <location>
        <begin position="428"/>
        <end position="445"/>
    </location>
</feature>
<dbReference type="OrthoDB" id="27237at2759"/>
<feature type="compositionally biased region" description="Basic and acidic residues" evidence="1">
    <location>
        <begin position="377"/>
        <end position="387"/>
    </location>
</feature>
<dbReference type="AlphaFoldDB" id="A0A0A1TQQ0"/>
<dbReference type="Pfam" id="PF07093">
    <property type="entry name" value="SGT1"/>
    <property type="match status" value="1"/>
</dbReference>
<accession>A0A0A1TQQ0</accession>